<dbReference type="Pfam" id="PF00652">
    <property type="entry name" value="Ricin_B_lectin"/>
    <property type="match status" value="1"/>
</dbReference>
<dbReference type="PROSITE" id="PS51760">
    <property type="entry name" value="GH10_2"/>
    <property type="match status" value="1"/>
</dbReference>
<dbReference type="RefSeq" id="WP_307627580.1">
    <property type="nucleotide sequence ID" value="NZ_JAUSZS010000004.1"/>
</dbReference>
<dbReference type="Gene3D" id="2.115.10.20">
    <property type="entry name" value="Glycosyl hydrolase domain, family 43"/>
    <property type="match status" value="1"/>
</dbReference>
<dbReference type="InterPro" id="IPR005193">
    <property type="entry name" value="GH62_arabinosidase"/>
</dbReference>
<dbReference type="EMBL" id="JAUSZS010000004">
    <property type="protein sequence ID" value="MDQ0933877.1"/>
    <property type="molecule type" value="Genomic_DNA"/>
</dbReference>
<dbReference type="Proteomes" id="UP001223072">
    <property type="component" value="Unassembled WGS sequence"/>
</dbReference>
<dbReference type="Gene3D" id="2.80.10.50">
    <property type="match status" value="1"/>
</dbReference>
<comment type="similarity">
    <text evidence="10">Belongs to the glycosyl hydrolase 10 (cellulase F) family.</text>
</comment>
<evidence type="ECO:0000256" key="7">
    <source>
        <dbReference type="ARBA" id="ARBA00023277"/>
    </source>
</evidence>
<evidence type="ECO:0000256" key="4">
    <source>
        <dbReference type="ARBA" id="ARBA00022651"/>
    </source>
</evidence>
<evidence type="ECO:0000313" key="14">
    <source>
        <dbReference type="Proteomes" id="UP001223072"/>
    </source>
</evidence>
<evidence type="ECO:0000256" key="8">
    <source>
        <dbReference type="ARBA" id="ARBA00023295"/>
    </source>
</evidence>
<feature type="region of interest" description="Disordered" evidence="11">
    <location>
        <begin position="337"/>
        <end position="370"/>
    </location>
</feature>
<evidence type="ECO:0000259" key="12">
    <source>
        <dbReference type="PROSITE" id="PS51760"/>
    </source>
</evidence>
<dbReference type="InterPro" id="IPR001000">
    <property type="entry name" value="GH10_dom"/>
</dbReference>
<keyword evidence="4" id="KW-0858">Xylan degradation</keyword>
<feature type="domain" description="GH10" evidence="12">
    <location>
        <begin position="34"/>
        <end position="335"/>
    </location>
</feature>
<reference evidence="13 14" key="1">
    <citation type="submission" date="2023-07" db="EMBL/GenBank/DDBJ databases">
        <title>Comparative genomics of wheat-associated soil bacteria to identify genetic determinants of phenazine resistance.</title>
        <authorList>
            <person name="Mouncey N."/>
        </authorList>
    </citation>
    <scope>NUCLEOTIDE SEQUENCE [LARGE SCALE GENOMIC DNA]</scope>
    <source>
        <strain evidence="13 14">W2I16</strain>
    </source>
</reference>
<dbReference type="CDD" id="cd08987">
    <property type="entry name" value="GH62"/>
    <property type="match status" value="1"/>
</dbReference>
<dbReference type="SUPFAM" id="SSF50370">
    <property type="entry name" value="Ricin B-like lectins"/>
    <property type="match status" value="1"/>
</dbReference>
<dbReference type="InterPro" id="IPR017853">
    <property type="entry name" value="GH"/>
</dbReference>
<evidence type="ECO:0000256" key="1">
    <source>
        <dbReference type="ARBA" id="ARBA00001462"/>
    </source>
</evidence>
<keyword evidence="8 10" id="KW-0326">Glycosidase</keyword>
<proteinExistence type="inferred from homology"/>
<dbReference type="SUPFAM" id="SSF51445">
    <property type="entry name" value="(Trans)glycosidases"/>
    <property type="match status" value="1"/>
</dbReference>
<accession>A0ABU0RPG0</accession>
<dbReference type="Pfam" id="PF03664">
    <property type="entry name" value="Glyco_hydro_62"/>
    <property type="match status" value="1"/>
</dbReference>
<dbReference type="InterPro" id="IPR000772">
    <property type="entry name" value="Ricin_B_lectin"/>
</dbReference>
<sequence length="827" mass="87561">MKGLHRLSRRRKAVAIGLSAAAVIGGVVTLLPSSAGAATLGAQAAPSGRYFGTAVAAGRLGDSTYAGLADREFNMITPENEMKWDAIEPSRGNFTFNAADQIVSHATAHGQRMRGHTLVWHSQLPSWVSSITDPGTLRSVMKNHITTEMTHFKGKIYAWDVVNEAFADGGSGQHRSSVFQNVLGNGFIEEAFRTARDVDPSAKLCYNDYNIENWTDAKTQGVYNMVKDFKSRGVPIDCVGFQSHFGNGGPPASFKTTLSNFAALGVDVQLTELDIAQAPPTAYATAVNACLSVARCTGITVWGIRDSDSWRGGENPLLFDNNGNPKPAFTAVINALNTTTPTPTSGTSGTSGTGGTSGTSGGATAGGSGSGAGGAIKGGASGRCLDINGATTVNGTQAQIWDCNGQTNQRWTYTSSKQLKIYGNKCLDAKGTANSSPVIIWDCNGGTNQQWNITTDGGIAGVQSGKCLDAVGAATTNGTKIQLYSCWTGSNQKWTAPSTTTTTPTGTTTPATTPATTPTTGSTCALPSTYRWTSTGPLAQPANGWAALKDFTTTTYNGKHLVYATTSDGKSWGSMGFAPFTNWSDMASAAQTAMPSSAVAPQLFYFAPKKIWVLASLGWGTNWNFTYRTSSDPTNPKGWSAPQNLFTGSLPAGDGGSPIDPTLIADGQNMYLFFAGDNGKIYRASMPLGNFPGSFSSFTTVMSDTVKNLFEAPQVYKVQGQNQYLMLVEARGANEQRFFRSFTASSLNGPWTPQAATESNPFAGKANSGATWTNDISHGDLVRDNPDQTMTIDPCNLQLLYQGRTPSATNPRYELLPYRPGLLTLKR</sequence>
<evidence type="ECO:0000256" key="2">
    <source>
        <dbReference type="ARBA" id="ARBA00004613"/>
    </source>
</evidence>
<evidence type="ECO:0000256" key="6">
    <source>
        <dbReference type="ARBA" id="ARBA00022801"/>
    </source>
</evidence>
<evidence type="ECO:0000256" key="3">
    <source>
        <dbReference type="ARBA" id="ARBA00022525"/>
    </source>
</evidence>
<feature type="compositionally biased region" description="Gly residues" evidence="11">
    <location>
        <begin position="349"/>
        <end position="370"/>
    </location>
</feature>
<dbReference type="Gene3D" id="3.20.20.80">
    <property type="entry name" value="Glycosidases"/>
    <property type="match status" value="1"/>
</dbReference>
<keyword evidence="14" id="KW-1185">Reference proteome</keyword>
<dbReference type="PANTHER" id="PTHR40631">
    <property type="entry name" value="ALPHA-L-ARABINOFURANOSIDASE AXHA-2-RELATED"/>
    <property type="match status" value="1"/>
</dbReference>
<protein>
    <recommendedName>
        <fullName evidence="10">Beta-xylanase</fullName>
        <ecNumber evidence="10">3.2.1.8</ecNumber>
    </recommendedName>
</protein>
<keyword evidence="3" id="KW-0964">Secreted</keyword>
<evidence type="ECO:0000256" key="11">
    <source>
        <dbReference type="SAM" id="MobiDB-lite"/>
    </source>
</evidence>
<evidence type="ECO:0000256" key="9">
    <source>
        <dbReference type="ARBA" id="ARBA00023326"/>
    </source>
</evidence>
<name>A0ABU0RPG0_9ACTN</name>
<evidence type="ECO:0000256" key="10">
    <source>
        <dbReference type="RuleBase" id="RU361174"/>
    </source>
</evidence>
<evidence type="ECO:0000256" key="5">
    <source>
        <dbReference type="ARBA" id="ARBA00022729"/>
    </source>
</evidence>
<feature type="region of interest" description="Disordered" evidence="11">
    <location>
        <begin position="495"/>
        <end position="521"/>
    </location>
</feature>
<dbReference type="PANTHER" id="PTHR40631:SF1">
    <property type="entry name" value="ALPHA-L-ARABINOFURANOSIDASE AXHA-2-RELATED"/>
    <property type="match status" value="1"/>
</dbReference>
<dbReference type="PRINTS" id="PR00134">
    <property type="entry name" value="GLHYDRLASE10"/>
</dbReference>
<comment type="catalytic activity">
    <reaction evidence="10">
        <text>Endohydrolysis of (1-&gt;4)-beta-D-xylosidic linkages in xylans.</text>
        <dbReference type="EC" id="3.2.1.8"/>
    </reaction>
</comment>
<dbReference type="SMART" id="SM00458">
    <property type="entry name" value="RICIN"/>
    <property type="match status" value="1"/>
</dbReference>
<dbReference type="InterPro" id="IPR035992">
    <property type="entry name" value="Ricin_B-like_lectins"/>
</dbReference>
<gene>
    <name evidence="13" type="ORF">QFZ49_003817</name>
</gene>
<comment type="catalytic activity">
    <reaction evidence="1">
        <text>Hydrolysis of terminal non-reducing alpha-L-arabinofuranoside residues in alpha-L-arabinosides.</text>
        <dbReference type="EC" id="3.2.1.55"/>
    </reaction>
</comment>
<organism evidence="13 14">
    <name type="scientific">Streptomyces turgidiscabies</name>
    <dbReference type="NCBI Taxonomy" id="85558"/>
    <lineage>
        <taxon>Bacteria</taxon>
        <taxon>Bacillati</taxon>
        <taxon>Actinomycetota</taxon>
        <taxon>Actinomycetes</taxon>
        <taxon>Kitasatosporales</taxon>
        <taxon>Streptomycetaceae</taxon>
        <taxon>Streptomyces</taxon>
    </lineage>
</organism>
<feature type="compositionally biased region" description="Low complexity" evidence="11">
    <location>
        <begin position="338"/>
        <end position="348"/>
    </location>
</feature>
<dbReference type="GO" id="GO:0031176">
    <property type="term" value="F:endo-1,4-beta-xylanase activity"/>
    <property type="evidence" value="ECO:0007669"/>
    <property type="project" value="UniProtKB-EC"/>
</dbReference>
<dbReference type="PROSITE" id="PS50231">
    <property type="entry name" value="RICIN_B_LECTIN"/>
    <property type="match status" value="1"/>
</dbReference>
<dbReference type="EC" id="3.2.1.8" evidence="10"/>
<comment type="subcellular location">
    <subcellularLocation>
        <location evidence="2">Secreted</location>
    </subcellularLocation>
</comment>
<evidence type="ECO:0000313" key="13">
    <source>
        <dbReference type="EMBL" id="MDQ0933877.1"/>
    </source>
</evidence>
<dbReference type="Pfam" id="PF00331">
    <property type="entry name" value="Glyco_hydro_10"/>
    <property type="match status" value="1"/>
</dbReference>
<keyword evidence="7 10" id="KW-0119">Carbohydrate metabolism</keyword>
<dbReference type="SUPFAM" id="SSF75005">
    <property type="entry name" value="Arabinanase/levansucrase/invertase"/>
    <property type="match status" value="1"/>
</dbReference>
<dbReference type="CDD" id="cd23418">
    <property type="entry name" value="beta-trefoil_Ricin_XLN-like"/>
    <property type="match status" value="1"/>
</dbReference>
<dbReference type="SMART" id="SM00633">
    <property type="entry name" value="Glyco_10"/>
    <property type="match status" value="1"/>
</dbReference>
<comment type="caution">
    <text evidence="13">The sequence shown here is derived from an EMBL/GenBank/DDBJ whole genome shotgun (WGS) entry which is preliminary data.</text>
</comment>
<dbReference type="InterPro" id="IPR023296">
    <property type="entry name" value="Glyco_hydro_beta-prop_sf"/>
</dbReference>
<keyword evidence="9 10" id="KW-0624">Polysaccharide degradation</keyword>
<keyword evidence="5" id="KW-0732">Signal</keyword>
<keyword evidence="6 10" id="KW-0378">Hydrolase</keyword>